<evidence type="ECO:0000256" key="1">
    <source>
        <dbReference type="ARBA" id="ARBA00004123"/>
    </source>
</evidence>
<name>A0AAG5CZS6_ANOAO</name>
<feature type="region of interest" description="Disordered" evidence="14">
    <location>
        <begin position="798"/>
        <end position="898"/>
    </location>
</feature>
<feature type="compositionally biased region" description="Low complexity" evidence="14">
    <location>
        <begin position="1246"/>
        <end position="1282"/>
    </location>
</feature>
<dbReference type="GO" id="GO:0005634">
    <property type="term" value="C:nucleus"/>
    <property type="evidence" value="ECO:0007669"/>
    <property type="project" value="UniProtKB-SubCell"/>
</dbReference>
<dbReference type="InterPro" id="IPR013087">
    <property type="entry name" value="Znf_C2H2_type"/>
</dbReference>
<protein>
    <recommendedName>
        <fullName evidence="15">C2H2-type domain-containing protein</fullName>
    </recommendedName>
</protein>
<feature type="region of interest" description="Disordered" evidence="14">
    <location>
        <begin position="596"/>
        <end position="617"/>
    </location>
</feature>
<dbReference type="Proteomes" id="UP000075880">
    <property type="component" value="Unassembled WGS sequence"/>
</dbReference>
<dbReference type="InterPro" id="IPR057448">
    <property type="entry name" value="BCL-11A_Znf_CCHC"/>
</dbReference>
<dbReference type="FunFam" id="3.30.160.60:FF:001368">
    <property type="entry name" value="Zinc finger protein 547"/>
    <property type="match status" value="1"/>
</dbReference>
<dbReference type="FunFam" id="3.30.160.60:FF:001175">
    <property type="entry name" value="Zinc finger, C2H2 type"/>
    <property type="match status" value="1"/>
</dbReference>
<feature type="domain" description="C2H2-type" evidence="15">
    <location>
        <begin position="778"/>
        <end position="806"/>
    </location>
</feature>
<dbReference type="SUPFAM" id="SSF57667">
    <property type="entry name" value="beta-beta-alpha zinc fingers"/>
    <property type="match status" value="3"/>
</dbReference>
<evidence type="ECO:0000256" key="5">
    <source>
        <dbReference type="ARBA" id="ARBA00022771"/>
    </source>
</evidence>
<keyword evidence="8" id="KW-0805">Transcription regulation</keyword>
<feature type="region of interest" description="Disordered" evidence="14">
    <location>
        <begin position="415"/>
        <end position="434"/>
    </location>
</feature>
<sequence length="1290" mass="138494">MRIKMPAVRIAQDSETGETDGTQDILTCGSCQKTFALSDIVRFIQHKVFQCNKENYGQCFTQGSSGGADRDSDDGRRLMLGNTSGGIATRRASMPNVSSRSVCSKQANSTSTFDRVHTPPPTSPAELLRDGASSTPKRLGDEPENASTHCASRGASPLGCSLDDEHDQKPSVRAIEIKQERMDIDPRPEDLDFVGRKQQTTQSPRRNGTLEDDMALRKSRTLNTALAPDATEPHTINSEPSNYVCSTCKTKYHSAWRLVQHVQHAHGVKIYVESLASTGNQDGGAAPTEVSDAPESAAASDEVPRPASETVSTEKSSATTLLPAAADSALPAIASSPRPLSRCASRNRRDVSVEEADDTKEQALELKEARESHRQEAMSVDSVRTVNGVDGKEHGVHNGEGDMSDEEIEVRAKRTKLANVSSSSSNGSGGTPEEMATLALTSPQALATSSQSSSSTSSSSSSSVQRQSTTPQPPATRSPFLVQLQSPPANVAASSSSSSVTATTPTTTTPARSESSQSLPPPGLRAHHSLLPPPELHQNPFGLLRMPHHPHSPLFGRAAHHDFRMEHLMTEQFRNHGLNLAAAAVAAANQLKTHSQQFTPATGATASERPPSAGAAAAAALTLTPGVAAPGGALVGLEPHMDYYSQRLRQLAGTTSPGANITSISSNSPSPRKQQHSPSHFASPSPSQLPPTPLTNNSRPQSLTPPEKNTELGLGLDAGSIMANTPRSASTPPNKQSHHHHHQASDGALYSCDFCGKKFRFQSNLLVHRRTHTSELPFKCTSCEFSCAQASKLKQHMKMVHSRTRPSVAISEPDTASNVDSIESDSDDPDHDLMDAEDLDADGRDGEDRHMAHDGDGEDDDDDDDDDEDEDDEAEDLSMSSTQSQSKKEGGSGGSLQMSTSLVGELMDKFGLSNIAQYSEAYKQALQESGNALKLQLTSKDRDNNNSAMAIPGLAEKLNGLPSALRIKEELAKNMLQHHNPQLPQVPLFNPFENPFEASKRMKLEGGDSWWGIPGLHRNESLFENLKPGRDGGVRSGGGLMQPMMKKESKLRNDTCEFCGKVFKNCSNLTVHRRSHTGEKPYKCELCSYACAQSSKLTRHMKTHGRLGKDVYRCRFCEMPFSVPSTLEKHMRKCVVNQGKLQQQQQRELQQLQQQQQQLHHQQLAAQQMAAAAAAAQHRDREHHRERERDRDRDHHHHHHHQQQQQQQSAAILAAAAAASPSHVGAPQIPPGLLLPPLPAAVAAAAAAAAAGVSPTDDSLASGSPSGSSSSAASAAAAAAALIKEEAASA</sequence>
<dbReference type="PANTHER" id="PTHR45993">
    <property type="entry name" value="B-CELL LYMPHOMA/LEUKEMIA 11"/>
    <property type="match status" value="1"/>
</dbReference>
<keyword evidence="11" id="KW-0539">Nucleus</keyword>
<accession>A0AAG5CZS6</accession>
<keyword evidence="6" id="KW-0862">Zinc</keyword>
<feature type="coiled-coil region" evidence="13">
    <location>
        <begin position="1135"/>
        <end position="1162"/>
    </location>
</feature>
<evidence type="ECO:0000256" key="12">
    <source>
        <dbReference type="PROSITE-ProRule" id="PRU00042"/>
    </source>
</evidence>
<evidence type="ECO:0000256" key="4">
    <source>
        <dbReference type="ARBA" id="ARBA00022737"/>
    </source>
</evidence>
<dbReference type="PANTHER" id="PTHR45993:SF6">
    <property type="entry name" value="C2H2-TYPE DOMAIN-CONTAINING PROTEIN"/>
    <property type="match status" value="1"/>
</dbReference>
<dbReference type="FunFam" id="3.30.160.60:FF:000046">
    <property type="entry name" value="Putative B-cell lymphoma/leukemia 11A"/>
    <property type="match status" value="1"/>
</dbReference>
<keyword evidence="5 12" id="KW-0863">Zinc-finger</keyword>
<feature type="compositionally biased region" description="Basic and acidic residues" evidence="14">
    <location>
        <begin position="186"/>
        <end position="195"/>
    </location>
</feature>
<evidence type="ECO:0000256" key="9">
    <source>
        <dbReference type="ARBA" id="ARBA00023125"/>
    </source>
</evidence>
<feature type="compositionally biased region" description="Basic and acidic residues" evidence="14">
    <location>
        <begin position="359"/>
        <end position="376"/>
    </location>
</feature>
<feature type="compositionally biased region" description="Polar residues" evidence="14">
    <location>
        <begin position="197"/>
        <end position="206"/>
    </location>
</feature>
<feature type="domain" description="C2H2-type" evidence="15">
    <location>
        <begin position="750"/>
        <end position="777"/>
    </location>
</feature>
<feature type="domain" description="C2H2-type" evidence="15">
    <location>
        <begin position="1082"/>
        <end position="1104"/>
    </location>
</feature>
<keyword evidence="7" id="KW-0832">Ubl conjugation</keyword>
<dbReference type="PROSITE" id="PS00028">
    <property type="entry name" value="ZINC_FINGER_C2H2_1"/>
    <property type="match status" value="5"/>
</dbReference>
<dbReference type="GO" id="GO:0000978">
    <property type="term" value="F:RNA polymerase II cis-regulatory region sequence-specific DNA binding"/>
    <property type="evidence" value="ECO:0007669"/>
    <property type="project" value="TreeGrafter"/>
</dbReference>
<feature type="compositionally biased region" description="Polar residues" evidence="14">
    <location>
        <begin position="596"/>
        <end position="605"/>
    </location>
</feature>
<feature type="compositionally biased region" description="Low complexity" evidence="14">
    <location>
        <begin position="486"/>
        <end position="516"/>
    </location>
</feature>
<dbReference type="Pfam" id="PF00096">
    <property type="entry name" value="zf-C2H2"/>
    <property type="match status" value="4"/>
</dbReference>
<evidence type="ECO:0000259" key="15">
    <source>
        <dbReference type="PROSITE" id="PS50157"/>
    </source>
</evidence>
<dbReference type="InterPro" id="IPR036236">
    <property type="entry name" value="Znf_C2H2_sf"/>
</dbReference>
<keyword evidence="4" id="KW-0677">Repeat</keyword>
<feature type="compositionally biased region" description="Low complexity" evidence="14">
    <location>
        <begin position="660"/>
        <end position="686"/>
    </location>
</feature>
<feature type="compositionally biased region" description="Basic and acidic residues" evidence="14">
    <location>
        <begin position="841"/>
        <end position="855"/>
    </location>
</feature>
<dbReference type="InterPro" id="IPR051497">
    <property type="entry name" value="Dev/Hematopoietic_TF"/>
</dbReference>
<reference evidence="16" key="1">
    <citation type="submission" date="2024-04" db="UniProtKB">
        <authorList>
            <consortium name="EnsemblMetazoa"/>
        </authorList>
    </citation>
    <scope>IDENTIFICATION</scope>
    <source>
        <strain evidence="16">EBRO</strain>
    </source>
</reference>
<evidence type="ECO:0000256" key="7">
    <source>
        <dbReference type="ARBA" id="ARBA00022843"/>
    </source>
</evidence>
<organism evidence="16 17">
    <name type="scientific">Anopheles atroparvus</name>
    <name type="common">European mosquito</name>
    <dbReference type="NCBI Taxonomy" id="41427"/>
    <lineage>
        <taxon>Eukaryota</taxon>
        <taxon>Metazoa</taxon>
        <taxon>Ecdysozoa</taxon>
        <taxon>Arthropoda</taxon>
        <taxon>Hexapoda</taxon>
        <taxon>Insecta</taxon>
        <taxon>Pterygota</taxon>
        <taxon>Neoptera</taxon>
        <taxon>Endopterygota</taxon>
        <taxon>Diptera</taxon>
        <taxon>Nematocera</taxon>
        <taxon>Culicoidea</taxon>
        <taxon>Culicidae</taxon>
        <taxon>Anophelinae</taxon>
        <taxon>Anopheles</taxon>
    </lineage>
</organism>
<dbReference type="SMART" id="SM00355">
    <property type="entry name" value="ZnF_C2H2"/>
    <property type="match status" value="6"/>
</dbReference>
<keyword evidence="3" id="KW-0479">Metal-binding</keyword>
<dbReference type="GO" id="GO:0006357">
    <property type="term" value="P:regulation of transcription by RNA polymerase II"/>
    <property type="evidence" value="ECO:0007669"/>
    <property type="project" value="TreeGrafter"/>
</dbReference>
<feature type="domain" description="C2H2-type" evidence="15">
    <location>
        <begin position="1112"/>
        <end position="1142"/>
    </location>
</feature>
<evidence type="ECO:0000256" key="14">
    <source>
        <dbReference type="SAM" id="MobiDB-lite"/>
    </source>
</evidence>
<feature type="region of interest" description="Disordered" evidence="14">
    <location>
        <begin position="330"/>
        <end position="406"/>
    </location>
</feature>
<evidence type="ECO:0000256" key="8">
    <source>
        <dbReference type="ARBA" id="ARBA00023015"/>
    </source>
</evidence>
<feature type="compositionally biased region" description="Low complexity" evidence="14">
    <location>
        <begin position="1203"/>
        <end position="1219"/>
    </location>
</feature>
<evidence type="ECO:0000256" key="10">
    <source>
        <dbReference type="ARBA" id="ARBA00023163"/>
    </source>
</evidence>
<dbReference type="PROSITE" id="PS50157">
    <property type="entry name" value="ZINC_FINGER_C2H2_2"/>
    <property type="match status" value="5"/>
</dbReference>
<keyword evidence="17" id="KW-1185">Reference proteome</keyword>
<dbReference type="EnsemblMetazoa" id="ENSAATROPT004635">
    <property type="protein sequence ID" value="ENSAATROPP004442"/>
    <property type="gene ID" value="ENSAATROPG003689"/>
</dbReference>
<feature type="compositionally biased region" description="Low complexity" evidence="14">
    <location>
        <begin position="289"/>
        <end position="301"/>
    </location>
</feature>
<evidence type="ECO:0000256" key="6">
    <source>
        <dbReference type="ARBA" id="ARBA00022833"/>
    </source>
</evidence>
<feature type="compositionally biased region" description="Polar residues" evidence="14">
    <location>
        <begin position="722"/>
        <end position="735"/>
    </location>
</feature>
<evidence type="ECO:0000256" key="3">
    <source>
        <dbReference type="ARBA" id="ARBA00022723"/>
    </source>
</evidence>
<comment type="subcellular location">
    <subcellularLocation>
        <location evidence="1">Nucleus</location>
    </subcellularLocation>
</comment>
<keyword evidence="9" id="KW-0238">DNA-binding</keyword>
<feature type="region of interest" description="Disordered" evidence="14">
    <location>
        <begin position="1162"/>
        <end position="1225"/>
    </location>
</feature>
<evidence type="ECO:0000313" key="17">
    <source>
        <dbReference type="Proteomes" id="UP000075880"/>
    </source>
</evidence>
<feature type="region of interest" description="Disordered" evidence="14">
    <location>
        <begin position="441"/>
        <end position="547"/>
    </location>
</feature>
<keyword evidence="2" id="KW-1017">Isopeptide bond</keyword>
<feature type="compositionally biased region" description="Polar residues" evidence="14">
    <location>
        <begin position="95"/>
        <end position="113"/>
    </location>
</feature>
<evidence type="ECO:0000256" key="13">
    <source>
        <dbReference type="SAM" id="Coils"/>
    </source>
</evidence>
<feature type="region of interest" description="Disordered" evidence="14">
    <location>
        <begin position="186"/>
        <end position="216"/>
    </location>
</feature>
<keyword evidence="10" id="KW-0804">Transcription</keyword>
<proteinExistence type="predicted"/>
<feature type="domain" description="C2H2-type" evidence="15">
    <location>
        <begin position="1054"/>
        <end position="1081"/>
    </location>
</feature>
<feature type="compositionally biased region" description="Acidic residues" evidence="14">
    <location>
        <begin position="822"/>
        <end position="840"/>
    </location>
</feature>
<evidence type="ECO:0000313" key="16">
    <source>
        <dbReference type="EnsemblMetazoa" id="ENSAATROPP004442"/>
    </source>
</evidence>
<dbReference type="Pfam" id="PF25491">
    <property type="entry name" value="CCHC_BCL-11A"/>
    <property type="match status" value="1"/>
</dbReference>
<dbReference type="Gene3D" id="3.30.160.60">
    <property type="entry name" value="Classic Zinc Finger"/>
    <property type="match status" value="4"/>
</dbReference>
<evidence type="ECO:0000256" key="2">
    <source>
        <dbReference type="ARBA" id="ARBA00022499"/>
    </source>
</evidence>
<keyword evidence="13" id="KW-0175">Coiled coil</keyword>
<feature type="compositionally biased region" description="Basic and acidic residues" evidence="14">
    <location>
        <begin position="390"/>
        <end position="400"/>
    </location>
</feature>
<evidence type="ECO:0000256" key="11">
    <source>
        <dbReference type="ARBA" id="ARBA00023242"/>
    </source>
</evidence>
<feature type="compositionally biased region" description="Low complexity" evidence="14">
    <location>
        <begin position="1162"/>
        <end position="1176"/>
    </location>
</feature>
<feature type="region of interest" description="Disordered" evidence="14">
    <location>
        <begin position="82"/>
        <end position="168"/>
    </location>
</feature>
<feature type="region of interest" description="Disordered" evidence="14">
    <location>
        <begin position="655"/>
        <end position="743"/>
    </location>
</feature>
<feature type="compositionally biased region" description="Basic and acidic residues" evidence="14">
    <location>
        <begin position="1177"/>
        <end position="1193"/>
    </location>
</feature>
<feature type="region of interest" description="Disordered" evidence="14">
    <location>
        <begin position="279"/>
        <end position="318"/>
    </location>
</feature>
<feature type="compositionally biased region" description="Low complexity" evidence="14">
    <location>
        <begin position="441"/>
        <end position="470"/>
    </location>
</feature>
<dbReference type="GO" id="GO:0003700">
    <property type="term" value="F:DNA-binding transcription factor activity"/>
    <property type="evidence" value="ECO:0007669"/>
    <property type="project" value="TreeGrafter"/>
</dbReference>
<dbReference type="GO" id="GO:0008270">
    <property type="term" value="F:zinc ion binding"/>
    <property type="evidence" value="ECO:0007669"/>
    <property type="project" value="UniProtKB-KW"/>
</dbReference>
<feature type="region of interest" description="Disordered" evidence="14">
    <location>
        <begin position="1246"/>
        <end position="1290"/>
    </location>
</feature>
<feature type="compositionally biased region" description="Acidic residues" evidence="14">
    <location>
        <begin position="856"/>
        <end position="876"/>
    </location>
</feature>